<reference evidence="2 3" key="1">
    <citation type="submission" date="2019-07" db="EMBL/GenBank/DDBJ databases">
        <title>Ln-dependent methylotrophs.</title>
        <authorList>
            <person name="Tani A."/>
        </authorList>
    </citation>
    <scope>NUCLEOTIDE SEQUENCE [LARGE SCALE GENOMIC DNA]</scope>
    <source>
        <strain evidence="2 3">SM12</strain>
    </source>
</reference>
<feature type="transmembrane region" description="Helical" evidence="1">
    <location>
        <begin position="40"/>
        <end position="59"/>
    </location>
</feature>
<keyword evidence="1" id="KW-0472">Membrane</keyword>
<organism evidence="2 3">
    <name type="scientific">Rhizobium straminoryzae</name>
    <dbReference type="NCBI Taxonomy" id="1387186"/>
    <lineage>
        <taxon>Bacteria</taxon>
        <taxon>Pseudomonadati</taxon>
        <taxon>Pseudomonadota</taxon>
        <taxon>Alphaproteobacteria</taxon>
        <taxon>Hyphomicrobiales</taxon>
        <taxon>Rhizobiaceae</taxon>
        <taxon>Rhizobium/Agrobacterium group</taxon>
        <taxon>Rhizobium</taxon>
    </lineage>
</organism>
<keyword evidence="1" id="KW-1133">Transmembrane helix</keyword>
<protein>
    <submittedName>
        <fullName evidence="2">Intracellular growth attenuator family protein</fullName>
    </submittedName>
</protein>
<dbReference type="AlphaFoldDB" id="A0A549TAW9"/>
<accession>A0A549TAW9</accession>
<evidence type="ECO:0000256" key="1">
    <source>
        <dbReference type="SAM" id="Phobius"/>
    </source>
</evidence>
<evidence type="ECO:0000313" key="2">
    <source>
        <dbReference type="EMBL" id="TRL39028.1"/>
    </source>
</evidence>
<sequence>MSEPSGRSPAIAAAIIMFGFMLLFFVMPRIMIWLGEFSPWLAGAFGLVAVLSFFLVFWLRARHQRGRQ</sequence>
<proteinExistence type="predicted"/>
<evidence type="ECO:0000313" key="3">
    <source>
        <dbReference type="Proteomes" id="UP000316801"/>
    </source>
</evidence>
<keyword evidence="3" id="KW-1185">Reference proteome</keyword>
<dbReference type="EMBL" id="VJMG01000025">
    <property type="protein sequence ID" value="TRL39028.1"/>
    <property type="molecule type" value="Genomic_DNA"/>
</dbReference>
<keyword evidence="1" id="KW-0812">Transmembrane</keyword>
<dbReference type="RefSeq" id="WP_143125210.1">
    <property type="nucleotide sequence ID" value="NZ_VJMG01000025.1"/>
</dbReference>
<dbReference type="Proteomes" id="UP000316801">
    <property type="component" value="Unassembled WGS sequence"/>
</dbReference>
<name>A0A549TAW9_9HYPH</name>
<gene>
    <name evidence="2" type="ORF">FNA46_10800</name>
</gene>
<feature type="transmembrane region" description="Helical" evidence="1">
    <location>
        <begin position="12"/>
        <end position="34"/>
    </location>
</feature>
<comment type="caution">
    <text evidence="2">The sequence shown here is derived from an EMBL/GenBank/DDBJ whole genome shotgun (WGS) entry which is preliminary data.</text>
</comment>